<feature type="transmembrane region" description="Helical" evidence="1">
    <location>
        <begin position="354"/>
        <end position="385"/>
    </location>
</feature>
<proteinExistence type="predicted"/>
<dbReference type="InterPro" id="IPR004711">
    <property type="entry name" value="Benzoate_Transporter"/>
</dbReference>
<feature type="transmembrane region" description="Helical" evidence="1">
    <location>
        <begin position="146"/>
        <end position="164"/>
    </location>
</feature>
<dbReference type="PANTHER" id="PTHR30199">
    <property type="entry name" value="MFS FAMILY TRANSPORTER, PREDICTED SUBSTRATE BENZOATE"/>
    <property type="match status" value="1"/>
</dbReference>
<gene>
    <name evidence="2" type="primary">ydcO_1</name>
    <name evidence="2" type="ORF">BG845_04615</name>
</gene>
<comment type="caution">
    <text evidence="2">The sequence shown here is derived from an EMBL/GenBank/DDBJ whole genome shotgun (WGS) entry which is preliminary data.</text>
</comment>
<organism evidence="2 3">
    <name type="scientific">Pseudonocardia autotrophica</name>
    <name type="common">Amycolata autotrophica</name>
    <name type="synonym">Nocardia autotrophica</name>
    <dbReference type="NCBI Taxonomy" id="2074"/>
    <lineage>
        <taxon>Bacteria</taxon>
        <taxon>Bacillati</taxon>
        <taxon>Actinomycetota</taxon>
        <taxon>Actinomycetes</taxon>
        <taxon>Pseudonocardiales</taxon>
        <taxon>Pseudonocardiaceae</taxon>
        <taxon>Pseudonocardia</taxon>
    </lineage>
</organism>
<feature type="transmembrane region" description="Helical" evidence="1">
    <location>
        <begin position="41"/>
        <end position="60"/>
    </location>
</feature>
<keyword evidence="1" id="KW-0812">Transmembrane</keyword>
<keyword evidence="1" id="KW-1133">Transmembrane helix</keyword>
<protein>
    <submittedName>
        <fullName evidence="2">Inner membrane protein YdcO</fullName>
    </submittedName>
</protein>
<keyword evidence="1" id="KW-0472">Membrane</keyword>
<dbReference type="EMBL" id="MIGB01000029">
    <property type="protein sequence ID" value="OSY37578.1"/>
    <property type="molecule type" value="Genomic_DNA"/>
</dbReference>
<feature type="transmembrane region" description="Helical" evidence="1">
    <location>
        <begin position="289"/>
        <end position="310"/>
    </location>
</feature>
<evidence type="ECO:0000313" key="2">
    <source>
        <dbReference type="EMBL" id="OSY37578.1"/>
    </source>
</evidence>
<feature type="transmembrane region" description="Helical" evidence="1">
    <location>
        <begin position="202"/>
        <end position="221"/>
    </location>
</feature>
<evidence type="ECO:0000313" key="3">
    <source>
        <dbReference type="Proteomes" id="UP000194360"/>
    </source>
</evidence>
<feature type="transmembrane region" description="Helical" evidence="1">
    <location>
        <begin position="122"/>
        <end position="140"/>
    </location>
</feature>
<feature type="transmembrane region" description="Helical" evidence="1">
    <location>
        <begin position="322"/>
        <end position="342"/>
    </location>
</feature>
<name>A0A1Y2MST3_PSEAH</name>
<reference evidence="2 3" key="1">
    <citation type="submission" date="2016-09" db="EMBL/GenBank/DDBJ databases">
        <title>Pseudonocardia autotrophica DSM535, a candidate organism with high potential of specific P450 cytochromes.</title>
        <authorList>
            <person name="Grumaz C."/>
            <person name="Vainshtein Y."/>
            <person name="Kirstahler P."/>
            <person name="Sohn K."/>
        </authorList>
    </citation>
    <scope>NUCLEOTIDE SEQUENCE [LARGE SCALE GENOMIC DNA]</scope>
    <source>
        <strain evidence="2 3">DSM 535</strain>
    </source>
</reference>
<dbReference type="Pfam" id="PF03594">
    <property type="entry name" value="BenE"/>
    <property type="match status" value="1"/>
</dbReference>
<sequence length="392" mass="38858">MERSLLQPVSVGIVAAVVGVTSSFAVVLAGLTAAGADPAQASSGLVVLTALMGLATFWLSRRSRRPITVAWSTPGAALLATTGAVAGGWPAVVGAFLLTGALIVLTGLWGRLGSLVGSIPAPLAQAMLAGVLLPLCLAPVRALAEQPLLVAPIVVVWVVLQRFASRWAAPAAFALALGIVVLLADGWSWLQPPTLTVTAPSFSVAAVVGVALPLYVVTMASQNLPGVAVLSAAGYPVPWRQAMVVTGAGTMLGATAGAHTINLAAITAALPASPEAHPDPARRWIASQANGITCLVLAPLATTLAALVAAAPPGVIESVAGLALLGTFAAAVTGAMAVPAGAEADPAARVPAAMAFLFAAAGFAIGGIGSAFWGLAVGIVLHLVLTARRVSA</sequence>
<dbReference type="GO" id="GO:0042925">
    <property type="term" value="F:benzoate transmembrane transporter activity"/>
    <property type="evidence" value="ECO:0007669"/>
    <property type="project" value="InterPro"/>
</dbReference>
<feature type="transmembrane region" description="Helical" evidence="1">
    <location>
        <begin position="67"/>
        <end position="86"/>
    </location>
</feature>
<dbReference type="PANTHER" id="PTHR30199:SF0">
    <property type="entry name" value="INNER MEMBRANE PROTEIN YDCO"/>
    <property type="match status" value="1"/>
</dbReference>
<dbReference type="OrthoDB" id="9813854at2"/>
<dbReference type="AlphaFoldDB" id="A0A1Y2MST3"/>
<feature type="transmembrane region" description="Helical" evidence="1">
    <location>
        <begin position="12"/>
        <end position="35"/>
    </location>
</feature>
<dbReference type="NCBIfam" id="TIGR00843">
    <property type="entry name" value="benE"/>
    <property type="match status" value="1"/>
</dbReference>
<dbReference type="STRING" id="2074.BG845_04615"/>
<dbReference type="GO" id="GO:0005886">
    <property type="term" value="C:plasma membrane"/>
    <property type="evidence" value="ECO:0007669"/>
    <property type="project" value="TreeGrafter"/>
</dbReference>
<dbReference type="Proteomes" id="UP000194360">
    <property type="component" value="Unassembled WGS sequence"/>
</dbReference>
<feature type="transmembrane region" description="Helical" evidence="1">
    <location>
        <begin position="92"/>
        <end position="110"/>
    </location>
</feature>
<feature type="transmembrane region" description="Helical" evidence="1">
    <location>
        <begin position="171"/>
        <end position="190"/>
    </location>
</feature>
<dbReference type="RefSeq" id="WP_085914796.1">
    <property type="nucleotide sequence ID" value="NZ_AP018920.1"/>
</dbReference>
<keyword evidence="3" id="KW-1185">Reference proteome</keyword>
<evidence type="ECO:0000256" key="1">
    <source>
        <dbReference type="SAM" id="Phobius"/>
    </source>
</evidence>
<accession>A0A1Y2MST3</accession>